<reference evidence="1 2" key="1">
    <citation type="submission" date="2013-01" db="EMBL/GenBank/DDBJ databases">
        <authorList>
            <person name="Harkins D.M."/>
            <person name="Durkin A.S."/>
            <person name="Brinkac L.M."/>
            <person name="Haft D.H."/>
            <person name="Selengut J.D."/>
            <person name="Sanka R."/>
            <person name="DePew J."/>
            <person name="Purushe J."/>
            <person name="Whelen A.C."/>
            <person name="Vinetz J.M."/>
            <person name="Sutton G.G."/>
            <person name="Nierman W.C."/>
            <person name="Fouts D.E."/>
        </authorList>
    </citation>
    <scope>NUCLEOTIDE SEQUENCE [LARGE SCALE GENOMIC DNA]</scope>
    <source>
        <strain evidence="1 2">2007001578</strain>
    </source>
</reference>
<evidence type="ECO:0000313" key="2">
    <source>
        <dbReference type="Proteomes" id="UP000012099"/>
    </source>
</evidence>
<name>A0ABP2T8P2_9LEPT</name>
<organism evidence="1 2">
    <name type="scientific">Leptospira noguchii str. 2007001578</name>
    <dbReference type="NCBI Taxonomy" id="1049974"/>
    <lineage>
        <taxon>Bacteria</taxon>
        <taxon>Pseudomonadati</taxon>
        <taxon>Spirochaetota</taxon>
        <taxon>Spirochaetia</taxon>
        <taxon>Leptospirales</taxon>
        <taxon>Leptospiraceae</taxon>
        <taxon>Leptospira</taxon>
    </lineage>
</organism>
<evidence type="ECO:0000313" key="1">
    <source>
        <dbReference type="EMBL" id="EMN00433.1"/>
    </source>
</evidence>
<accession>A0ABP2T8P2</accession>
<comment type="caution">
    <text evidence="1">The sequence shown here is derived from an EMBL/GenBank/DDBJ whole genome shotgun (WGS) entry which is preliminary data.</text>
</comment>
<proteinExistence type="predicted"/>
<gene>
    <name evidence="1" type="ORF">LEP1GSC035_2323</name>
</gene>
<protein>
    <submittedName>
        <fullName evidence="1">Uncharacterized protein</fullName>
    </submittedName>
</protein>
<keyword evidence="2" id="KW-1185">Reference proteome</keyword>
<sequence>MVFKEKGAVSKNKVKWSVFRPLTLYLSLTVFGEVRLILSRVVQTKIYWIKNGN</sequence>
<dbReference type="Proteomes" id="UP000012099">
    <property type="component" value="Unassembled WGS sequence"/>
</dbReference>
<dbReference type="EMBL" id="AHMH02000088">
    <property type="protein sequence ID" value="EMN00433.1"/>
    <property type="molecule type" value="Genomic_DNA"/>
</dbReference>